<dbReference type="InterPro" id="IPR050857">
    <property type="entry name" value="D-2-hydroxyacid_DH"/>
</dbReference>
<dbReference type="InterPro" id="IPR006140">
    <property type="entry name" value="D-isomer_DH_NAD-bd"/>
</dbReference>
<dbReference type="SUPFAM" id="SSF51735">
    <property type="entry name" value="NAD(P)-binding Rossmann-fold domains"/>
    <property type="match status" value="1"/>
</dbReference>
<dbReference type="Gene3D" id="3.40.50.720">
    <property type="entry name" value="NAD(P)-binding Rossmann-like Domain"/>
    <property type="match status" value="2"/>
</dbReference>
<feature type="domain" description="D-isomer specific 2-hydroxyacid dehydrogenase catalytic" evidence="6">
    <location>
        <begin position="22"/>
        <end position="316"/>
    </location>
</feature>
<feature type="domain" description="D-isomer specific 2-hydroxyacid dehydrogenase NAD-binding" evidence="7">
    <location>
        <begin position="117"/>
        <end position="289"/>
    </location>
</feature>
<dbReference type="PROSITE" id="PS00065">
    <property type="entry name" value="D_2_HYDROXYACID_DH_1"/>
    <property type="match status" value="1"/>
</dbReference>
<dbReference type="SUPFAM" id="SSF52283">
    <property type="entry name" value="Formate/glycerate dehydrogenase catalytic domain-like"/>
    <property type="match status" value="1"/>
</dbReference>
<protein>
    <submittedName>
        <fullName evidence="8">Phosphoglycerate dehydrogenase</fullName>
    </submittedName>
</protein>
<dbReference type="CDD" id="cd12172">
    <property type="entry name" value="PGDH_like_2"/>
    <property type="match status" value="1"/>
</dbReference>
<evidence type="ECO:0000256" key="3">
    <source>
        <dbReference type="ARBA" id="ARBA00023002"/>
    </source>
</evidence>
<keyword evidence="3 5" id="KW-0560">Oxidoreductase</keyword>
<dbReference type="InterPro" id="IPR029752">
    <property type="entry name" value="D-isomer_DH_CS1"/>
</dbReference>
<keyword evidence="2" id="KW-0028">Amino-acid biosynthesis</keyword>
<reference evidence="8" key="2">
    <citation type="journal article" date="2021" name="PeerJ">
        <title>Extensive microbial diversity within the chicken gut microbiome revealed by metagenomics and culture.</title>
        <authorList>
            <person name="Gilroy R."/>
            <person name="Ravi A."/>
            <person name="Getino M."/>
            <person name="Pursley I."/>
            <person name="Horton D.L."/>
            <person name="Alikhan N.F."/>
            <person name="Baker D."/>
            <person name="Gharbi K."/>
            <person name="Hall N."/>
            <person name="Watson M."/>
            <person name="Adriaenssens E.M."/>
            <person name="Foster-Nyarko E."/>
            <person name="Jarju S."/>
            <person name="Secka A."/>
            <person name="Antonio M."/>
            <person name="Oren A."/>
            <person name="Chaudhuri R.R."/>
            <person name="La Ragione R."/>
            <person name="Hildebrand F."/>
            <person name="Pallen M.J."/>
        </authorList>
    </citation>
    <scope>NUCLEOTIDE SEQUENCE</scope>
    <source>
        <strain evidence="8">ChiHjej9B8-7071</strain>
    </source>
</reference>
<dbReference type="Pfam" id="PF00389">
    <property type="entry name" value="2-Hacid_dh"/>
    <property type="match status" value="1"/>
</dbReference>
<dbReference type="InterPro" id="IPR006139">
    <property type="entry name" value="D-isomer_2_OHA_DH_cat_dom"/>
</dbReference>
<dbReference type="GO" id="GO:0051287">
    <property type="term" value="F:NAD binding"/>
    <property type="evidence" value="ECO:0007669"/>
    <property type="project" value="InterPro"/>
</dbReference>
<organism evidence="8 9">
    <name type="scientific">Candidatus Avoscillospira stercoripullorum</name>
    <dbReference type="NCBI Taxonomy" id="2840709"/>
    <lineage>
        <taxon>Bacteria</taxon>
        <taxon>Bacillati</taxon>
        <taxon>Bacillota</taxon>
        <taxon>Clostridia</taxon>
        <taxon>Eubacteriales</taxon>
        <taxon>Oscillospiraceae</taxon>
        <taxon>Oscillospiraceae incertae sedis</taxon>
        <taxon>Candidatus Avoscillospira</taxon>
    </lineage>
</organism>
<evidence type="ECO:0000256" key="1">
    <source>
        <dbReference type="ARBA" id="ARBA00005854"/>
    </source>
</evidence>
<evidence type="ECO:0000313" key="9">
    <source>
        <dbReference type="Proteomes" id="UP000824258"/>
    </source>
</evidence>
<dbReference type="InterPro" id="IPR029753">
    <property type="entry name" value="D-isomer_DH_CS"/>
</dbReference>
<dbReference type="Proteomes" id="UP000824258">
    <property type="component" value="Unassembled WGS sequence"/>
</dbReference>
<name>A0A9D1A7H5_9FIRM</name>
<dbReference type="FunFam" id="3.40.50.720:FF:000203">
    <property type="entry name" value="D-3-phosphoglycerate dehydrogenase (SerA)"/>
    <property type="match status" value="1"/>
</dbReference>
<dbReference type="PANTHER" id="PTHR42789:SF1">
    <property type="entry name" value="D-ISOMER SPECIFIC 2-HYDROXYACID DEHYDROGENASE FAMILY PROTEIN (AFU_ORTHOLOGUE AFUA_6G10090)"/>
    <property type="match status" value="1"/>
</dbReference>
<reference evidence="8" key="1">
    <citation type="submission" date="2020-10" db="EMBL/GenBank/DDBJ databases">
        <authorList>
            <person name="Gilroy R."/>
        </authorList>
    </citation>
    <scope>NUCLEOTIDE SEQUENCE</scope>
    <source>
        <strain evidence="8">ChiHjej9B8-7071</strain>
    </source>
</reference>
<comment type="caution">
    <text evidence="8">The sequence shown here is derived from an EMBL/GenBank/DDBJ whole genome shotgun (WGS) entry which is preliminary data.</text>
</comment>
<dbReference type="Pfam" id="PF02826">
    <property type="entry name" value="2-Hacid_dh_C"/>
    <property type="match status" value="1"/>
</dbReference>
<proteinExistence type="inferred from homology"/>
<evidence type="ECO:0000313" key="8">
    <source>
        <dbReference type="EMBL" id="HIR09712.1"/>
    </source>
</evidence>
<dbReference type="EMBL" id="DVGD01000147">
    <property type="protein sequence ID" value="HIR09712.1"/>
    <property type="molecule type" value="Genomic_DNA"/>
</dbReference>
<evidence type="ECO:0000259" key="7">
    <source>
        <dbReference type="Pfam" id="PF02826"/>
    </source>
</evidence>
<accession>A0A9D1A7H5</accession>
<dbReference type="PANTHER" id="PTHR42789">
    <property type="entry name" value="D-ISOMER SPECIFIC 2-HYDROXYACID DEHYDROGENASE FAMILY PROTEIN (AFU_ORTHOLOGUE AFUA_6G10090)"/>
    <property type="match status" value="1"/>
</dbReference>
<evidence type="ECO:0000259" key="6">
    <source>
        <dbReference type="Pfam" id="PF00389"/>
    </source>
</evidence>
<keyword evidence="4" id="KW-0520">NAD</keyword>
<dbReference type="PROSITE" id="PS00671">
    <property type="entry name" value="D_2_HYDROXYACID_DH_3"/>
    <property type="match status" value="1"/>
</dbReference>
<dbReference type="InterPro" id="IPR036291">
    <property type="entry name" value="NAD(P)-bd_dom_sf"/>
</dbReference>
<evidence type="ECO:0000256" key="5">
    <source>
        <dbReference type="RuleBase" id="RU003719"/>
    </source>
</evidence>
<comment type="similarity">
    <text evidence="1 5">Belongs to the D-isomer specific 2-hydroxyacid dehydrogenase family.</text>
</comment>
<sequence>MKKIVSLFAKGNPLYQMLNDRAAKYAEEKGLAYEWVPMDPFTPEKAAAALKEADAGIIDVEPYDKEIFSQICDRTKLLIRFGVGFDAVNLADATAYGIKVARTQGANAGAVAEDALLMMMALRRKLNQGQVGVKTGNWVKEIGHETIGATVGILGFGAVGKTLARLLRGFGCRILAYDTYHDETAAAELGVEFVDADTIFQTCDAISIHLALNDATRGYVNAERLAMMKPDAVIVNTARGPLVDDEAMVAALKNHQIGGAGLDVFAEEPLPVTSPYIGLDNVILTPHVASSTVESLWNIYAMAIDVAYDFFHGTESAQTKRCWLN</sequence>
<dbReference type="GO" id="GO:0008652">
    <property type="term" value="P:amino acid biosynthetic process"/>
    <property type="evidence" value="ECO:0007669"/>
    <property type="project" value="UniProtKB-KW"/>
</dbReference>
<dbReference type="AlphaFoldDB" id="A0A9D1A7H5"/>
<evidence type="ECO:0000256" key="2">
    <source>
        <dbReference type="ARBA" id="ARBA00022605"/>
    </source>
</evidence>
<dbReference type="GO" id="GO:0016616">
    <property type="term" value="F:oxidoreductase activity, acting on the CH-OH group of donors, NAD or NADP as acceptor"/>
    <property type="evidence" value="ECO:0007669"/>
    <property type="project" value="InterPro"/>
</dbReference>
<evidence type="ECO:0000256" key="4">
    <source>
        <dbReference type="ARBA" id="ARBA00023027"/>
    </source>
</evidence>
<gene>
    <name evidence="8" type="ORF">IAA70_04840</name>
</gene>